<protein>
    <submittedName>
        <fullName evidence="4">NAD/NADP octopine/nopaline dehydrogenase</fullName>
    </submittedName>
</protein>
<dbReference type="InterPro" id="IPR013328">
    <property type="entry name" value="6PGD_dom2"/>
</dbReference>
<reference evidence="4 5" key="1">
    <citation type="submission" date="2018-08" db="EMBL/GenBank/DDBJ databases">
        <title>A genome reference for cultivated species of the human gut microbiota.</title>
        <authorList>
            <person name="Zou Y."/>
            <person name="Xue W."/>
            <person name="Luo G."/>
        </authorList>
    </citation>
    <scope>NUCLEOTIDE SEQUENCE [LARGE SCALE GENOMIC DNA]</scope>
    <source>
        <strain evidence="4 5">AM28-39</strain>
    </source>
</reference>
<dbReference type="InterPro" id="IPR008927">
    <property type="entry name" value="6-PGluconate_DH-like_C_sf"/>
</dbReference>
<dbReference type="GO" id="GO:0046168">
    <property type="term" value="P:glycerol-3-phosphate catabolic process"/>
    <property type="evidence" value="ECO:0007669"/>
    <property type="project" value="InterPro"/>
</dbReference>
<dbReference type="EMBL" id="QVFD01000032">
    <property type="protein sequence ID" value="RGC42883.1"/>
    <property type="molecule type" value="Genomic_DNA"/>
</dbReference>
<name>A0A3E2XH37_9FIRM</name>
<evidence type="ECO:0000259" key="2">
    <source>
        <dbReference type="Pfam" id="PF01210"/>
    </source>
</evidence>
<keyword evidence="5" id="KW-1185">Reference proteome</keyword>
<organism evidence="4 5">
    <name type="scientific">Coprococcus catus</name>
    <dbReference type="NCBI Taxonomy" id="116085"/>
    <lineage>
        <taxon>Bacteria</taxon>
        <taxon>Bacillati</taxon>
        <taxon>Bacillota</taxon>
        <taxon>Clostridia</taxon>
        <taxon>Lachnospirales</taxon>
        <taxon>Lachnospiraceae</taxon>
        <taxon>Coprococcus</taxon>
    </lineage>
</organism>
<dbReference type="RefSeq" id="WP_117541845.1">
    <property type="nucleotide sequence ID" value="NZ_JAJCNA010000037.1"/>
</dbReference>
<accession>A0A3E2XH37</accession>
<gene>
    <name evidence="4" type="ORF">DW747_16225</name>
</gene>
<dbReference type="PANTHER" id="PTHR38015">
    <property type="entry name" value="BLR6086 PROTEIN"/>
    <property type="match status" value="1"/>
</dbReference>
<evidence type="ECO:0000313" key="4">
    <source>
        <dbReference type="EMBL" id="RGC42883.1"/>
    </source>
</evidence>
<dbReference type="InterPro" id="IPR003421">
    <property type="entry name" value="Opine_DH"/>
</dbReference>
<proteinExistence type="predicted"/>
<evidence type="ECO:0000313" key="5">
    <source>
        <dbReference type="Proteomes" id="UP000261231"/>
    </source>
</evidence>
<comment type="caution">
    <text evidence="4">The sequence shown here is derived from an EMBL/GenBank/DDBJ whole genome shotgun (WGS) entry which is preliminary data.</text>
</comment>
<dbReference type="Gene3D" id="1.10.1040.10">
    <property type="entry name" value="N-(1-d-carboxylethyl)-l-norvaline Dehydrogenase, domain 2"/>
    <property type="match status" value="1"/>
</dbReference>
<dbReference type="Pfam" id="PF02317">
    <property type="entry name" value="Octopine_DH"/>
    <property type="match status" value="1"/>
</dbReference>
<dbReference type="InterPro" id="IPR036291">
    <property type="entry name" value="NAD(P)-bd_dom_sf"/>
</dbReference>
<dbReference type="InterPro" id="IPR011128">
    <property type="entry name" value="G3P_DH_NAD-dep_N"/>
</dbReference>
<dbReference type="InterPro" id="IPR051729">
    <property type="entry name" value="Opine/Lysopine_DH"/>
</dbReference>
<dbReference type="Pfam" id="PF01210">
    <property type="entry name" value="NAD_Gly3P_dh_N"/>
    <property type="match status" value="1"/>
</dbReference>
<dbReference type="GO" id="GO:0016616">
    <property type="term" value="F:oxidoreductase activity, acting on the CH-OH group of donors, NAD or NADP as acceptor"/>
    <property type="evidence" value="ECO:0007669"/>
    <property type="project" value="InterPro"/>
</dbReference>
<dbReference type="SUPFAM" id="SSF51735">
    <property type="entry name" value="NAD(P)-binding Rossmann-fold domains"/>
    <property type="match status" value="1"/>
</dbReference>
<keyword evidence="1" id="KW-0560">Oxidoreductase</keyword>
<sequence>MKKIAVLGTGNIAQTVAVDLKSNGHEVRLFAPDYLISRIQKIVDTHEIECVGVFEAKEKIDVVTSDIDKAVKGADYIILCVPGNRHEEYARILKGHTTAQQILITFNGCMVSLIYKNVWEEDASCPIFAESTIPPFSARRVEPGKVRMFERHLAPIAFFPASAGEKYYDQVRKDIYEFPGMYADILECGLSLINPTVHPGPCLVNLSNIEKPDFTFFLYEHGFQPSGLKIDVLLNEERLAIGKALGYQIHALEDFAGVEKIESWEALYAMGHGCHALTSIAGPNDIHYRYLTEDIPIALVCWASIADLLGIETPIMDAVITLVGVAHDTNWFVNGRSAEVLGICGKSVEQIKNYVKTGNF</sequence>
<dbReference type="Proteomes" id="UP000261231">
    <property type="component" value="Unassembled WGS sequence"/>
</dbReference>
<dbReference type="Gene3D" id="3.40.50.720">
    <property type="entry name" value="NAD(P)-binding Rossmann-like Domain"/>
    <property type="match status" value="1"/>
</dbReference>
<dbReference type="AlphaFoldDB" id="A0A3E2XH37"/>
<dbReference type="SUPFAM" id="SSF48179">
    <property type="entry name" value="6-phosphogluconate dehydrogenase C-terminal domain-like"/>
    <property type="match status" value="1"/>
</dbReference>
<dbReference type="GO" id="GO:0051287">
    <property type="term" value="F:NAD binding"/>
    <property type="evidence" value="ECO:0007669"/>
    <property type="project" value="InterPro"/>
</dbReference>
<dbReference type="PANTHER" id="PTHR38015:SF1">
    <property type="entry name" value="OPINE DEHYDROGENASE DOMAIN-CONTAINING PROTEIN"/>
    <property type="match status" value="1"/>
</dbReference>
<evidence type="ECO:0000259" key="3">
    <source>
        <dbReference type="Pfam" id="PF02317"/>
    </source>
</evidence>
<evidence type="ECO:0000256" key="1">
    <source>
        <dbReference type="ARBA" id="ARBA00023002"/>
    </source>
</evidence>
<feature type="domain" description="Glycerol-3-phosphate dehydrogenase NAD-dependent N-terminal" evidence="2">
    <location>
        <begin position="3"/>
        <end position="105"/>
    </location>
</feature>
<dbReference type="OrthoDB" id="1073746at2"/>
<feature type="domain" description="Opine dehydrogenase" evidence="3">
    <location>
        <begin position="183"/>
        <end position="325"/>
    </location>
</feature>